<dbReference type="PROSITE" id="PS00116">
    <property type="entry name" value="DNA_POLYMERASE_B"/>
    <property type="match status" value="1"/>
</dbReference>
<evidence type="ECO:0000256" key="2">
    <source>
        <dbReference type="ARBA" id="ARBA00022679"/>
    </source>
</evidence>
<keyword evidence="4" id="KW-0479">Metal-binding</keyword>
<dbReference type="InterPro" id="IPR006134">
    <property type="entry name" value="DNA-dir_DNA_pol_B_multi_dom"/>
</dbReference>
<dbReference type="Gene3D" id="3.30.420.10">
    <property type="entry name" value="Ribonuclease H-like superfamily/Ribonuclease H"/>
    <property type="match status" value="1"/>
</dbReference>
<dbReference type="InterPro" id="IPR017964">
    <property type="entry name" value="DNA-dir_DNA_pol_B_CS"/>
</dbReference>
<keyword evidence="5 7" id="KW-0239">DNA-directed DNA polymerase</keyword>
<dbReference type="GO" id="GO:0000724">
    <property type="term" value="P:double-strand break repair via homologous recombination"/>
    <property type="evidence" value="ECO:0007669"/>
    <property type="project" value="TreeGrafter"/>
</dbReference>
<dbReference type="Gene3D" id="3.30.342.10">
    <property type="entry name" value="DNA Polymerase, chain B, domain 1"/>
    <property type="match status" value="1"/>
</dbReference>
<dbReference type="InterPro" id="IPR036397">
    <property type="entry name" value="RNaseH_sf"/>
</dbReference>
<accession>A0A1G4I2U5</accession>
<dbReference type="PRINTS" id="PR00106">
    <property type="entry name" value="DNAPOLB"/>
</dbReference>
<evidence type="ECO:0000256" key="5">
    <source>
        <dbReference type="ARBA" id="ARBA00022932"/>
    </source>
</evidence>
<evidence type="ECO:0000256" key="1">
    <source>
        <dbReference type="ARBA" id="ARBA00005755"/>
    </source>
</evidence>
<sequence length="1959" mass="216973">MNLYVVSIEYTLQRPNAALGDAVMSPMFRRVSSRCPILHIFGYTTTEGNDRAAGEKSDVPREAAISESKLDSIQRYSVCAHIHGVYPYFFVQRSNSRISAMQFGTQLESVAMEALSSGRNKSAAAPRPHDRQQLIHHVDVVWLLPFYGYHGKKQPFFKVYVVDPAMVSRFLHLLYCTKHMGGRQWLVYEAHSPFHFQFMADYGAKGMGAFFIPSCTARSKLPDSVQPEQLNIATVRPEGEPARLSCAQIEVDVSASSLRFRDGAVQPGENLLTARRNVRQYFADLGVDDAVLRGCTSGLLARRFTVSDQQRCDLGAVLLRKRFNESLKAKFTDPVVEEQEKVDSPVGVTQQLMEDMQGIVGEVLLPDSSPGCFSAPQHSLHNDQGEVGTSQDPLVPPGVTSEQGGCDERERPLPRCRSSDTPLPGNDYVEGMSPRGEDEPSVLFPSTLSSDGPGSSSNTNACGCSVESSKGGNEVALDARLRNDCGDSDRNWRESLSVGDTVAIASEESHDTTTAKSCLFAKIVCLGTSSVRLRWYVALSETHLADCQDELEKRGCWLGKGTKLGGCTPVAQGYQEELLLGDVEDINSISVLRQGPPIVVHHSYHSFIHDRNCGKIIGDGDCFISIALLCRYNYHVRERRLSAIEPRGDDNYVAMPALLLQSTPCASSDDESSLLAEVADEDEELFSSLSLSPPPDGCELCTFPHQRAPSRPSGSDHRVSGNNFKLPEGLRRSVSKTMQCAVQSQLSLLQSFSVCCSLSPRIREPVSPSVVAISSGVTRPSCALSSSSVECVDPQREALLVEFKREGSCVRCSNLIGDIPRNFIWRFDPIQRRVVISGATWPRVVALAPKLPPPTKCVSSLLKRPSVQLLTRIAHSQDLTPPEGAHTVAAKQEWCPHGSSSGSRSQRHSTRLICALRVMLVEVFLHRRDGVQHVAQERLLAVGLGRTTSIDERVKVRLFCVTGLSQKVPVGQPRVSPFSGAVEVVQLPSEEHLLRHVMWEIRAYDPDVIISWEVGRSGIGLLALRYKIALRRSLARDLSRLTPDSALFNQRSENIHLNPEEKPSNSSDENISEVECVSPSSDSSHSSSCSESTLFSTGSGATAATTRGSVAHVRGGSTNAHPNLGDLTKQLSRRFGGSPQVAGRIIVDLSKYLRKYLQLPSTTLQMVYKKLFNSSLPFFTDVALTRMYCAGEAGMQRVFMSILLTRVVAPHRIAQHLHFFTRTAEFARMFGILFSEVLTRGSQYRVEATLHRMAKPMGFALLSPPLEVVHRQPRLQSMPLIMQPRSGFYKDDPVVVLDFRSLYPSIVIAYNICYTTCLGSVGKGVYGRLGVLKSYKRDDMLLSSLLSGLADTKNDHIGKNDDNENSNTLHGVTFTPNGCMFLTPENREGVLPQMLRVLLDTRVDLQAALKHVAHPFGDIYMQQILQEQQMAIKMLANTTYGYTAASFTGRMPCADVADAIVMLGRQTLERAMWLINSHPVWKAEVVYGDTDSLFVRLPGRTKEEAFAVGEEMAKEVTAVNPAPVRLQFEKVLFPCLLLVKKRYVGYAYFKPEQQEPQFLAKGIETVRRDQCPATAHLAAKMIHLLFSGAGTETLRQCFYEEVSKLQRGDCSPVDCIFRKAVKFGRYKPNGRLPAAARLAALLVEKDAMRTPYWGERIPFVVIRRPESTRLSDRVVHPQQLLSDEDHLMLDSEYYITRHIVPTLDRMFYLVGVSCGRWYAEMPRGRTYQNYFELGLSIAATKAAKRARGVATPPTLCADVINVNISNANHGNERFKRKGRGKGKGGSGLLGNQSARGAKNRTLDSYYQQTLCAVCLTNSTATSPTDPPVCKGCLENLSTTAQRVTSRRYRVERHLQLMKMACLRCIGTCGEVGGPGFLSSRKRDMEDMNFCIPHSLAAAPDRGVHDAGVVVRRWGKRQQKLQGEEDIRCVSVDCHLSFEKKRLSSLYLQLLVLEDYVTTR</sequence>
<keyword evidence="3 7" id="KW-0548">Nucleotidyltransferase</keyword>
<dbReference type="GeneID" id="92383083"/>
<evidence type="ECO:0000259" key="9">
    <source>
        <dbReference type="Pfam" id="PF00136"/>
    </source>
</evidence>
<feature type="region of interest" description="Disordered" evidence="8">
    <location>
        <begin position="1770"/>
        <end position="1795"/>
    </location>
</feature>
<feature type="domain" description="DNA-directed DNA polymerase family B multifunctional" evidence="9">
    <location>
        <begin position="1233"/>
        <end position="1707"/>
    </location>
</feature>
<dbReference type="GO" id="GO:0000166">
    <property type="term" value="F:nucleotide binding"/>
    <property type="evidence" value="ECO:0007669"/>
    <property type="project" value="InterPro"/>
</dbReference>
<dbReference type="Pfam" id="PF24055">
    <property type="entry name" value="POL3_N"/>
    <property type="match status" value="1"/>
</dbReference>
<dbReference type="SMART" id="SM00486">
    <property type="entry name" value="POLBc"/>
    <property type="match status" value="1"/>
</dbReference>
<reference evidence="11" key="1">
    <citation type="submission" date="2016-09" db="EMBL/GenBank/DDBJ databases">
        <authorList>
            <person name="Hebert L."/>
            <person name="Moumen B."/>
        </authorList>
    </citation>
    <scope>NUCLEOTIDE SEQUENCE [LARGE SCALE GENOMIC DNA]</scope>
    <source>
        <strain evidence="11">OVI</strain>
    </source>
</reference>
<dbReference type="EC" id="2.7.7.7" evidence="7"/>
<evidence type="ECO:0000256" key="7">
    <source>
        <dbReference type="RuleBase" id="RU000442"/>
    </source>
</evidence>
<dbReference type="Gene3D" id="3.90.1600.10">
    <property type="entry name" value="Palm domain of DNA polymerase"/>
    <property type="match status" value="1"/>
</dbReference>
<dbReference type="GO" id="GO:0042276">
    <property type="term" value="P:error-prone translesion synthesis"/>
    <property type="evidence" value="ECO:0007669"/>
    <property type="project" value="TreeGrafter"/>
</dbReference>
<evidence type="ECO:0000256" key="4">
    <source>
        <dbReference type="ARBA" id="ARBA00022723"/>
    </source>
</evidence>
<dbReference type="InterPro" id="IPR006172">
    <property type="entry name" value="DNA-dir_DNA_pol_B"/>
</dbReference>
<dbReference type="CDD" id="cd05534">
    <property type="entry name" value="POLBc_zeta"/>
    <property type="match status" value="1"/>
</dbReference>
<evidence type="ECO:0000256" key="6">
    <source>
        <dbReference type="ARBA" id="ARBA00049244"/>
    </source>
</evidence>
<comment type="caution">
    <text evidence="11">The sequence shown here is derived from an EMBL/GenBank/DDBJ whole genome shotgun (WGS) entry which is preliminary data.</text>
</comment>
<dbReference type="GO" id="GO:0003677">
    <property type="term" value="F:DNA binding"/>
    <property type="evidence" value="ECO:0007669"/>
    <property type="project" value="UniProtKB-KW"/>
</dbReference>
<keyword evidence="7" id="KW-0238">DNA-binding</keyword>
<dbReference type="InterPro" id="IPR023211">
    <property type="entry name" value="DNA_pol_palm_dom_sf"/>
</dbReference>
<feature type="domain" description="DNA polymerase delta/zeta catalytic subunit N-terminal" evidence="10">
    <location>
        <begin position="84"/>
        <end position="168"/>
    </location>
</feature>
<dbReference type="PANTHER" id="PTHR45812">
    <property type="entry name" value="DNA POLYMERASE ZETA CATALYTIC SUBUNIT"/>
    <property type="match status" value="1"/>
</dbReference>
<dbReference type="InterPro" id="IPR042087">
    <property type="entry name" value="DNA_pol_B_thumb"/>
</dbReference>
<evidence type="ECO:0000256" key="3">
    <source>
        <dbReference type="ARBA" id="ARBA00022695"/>
    </source>
</evidence>
<dbReference type="PANTHER" id="PTHR45812:SF1">
    <property type="entry name" value="DNA POLYMERASE ZETA CATALYTIC SUBUNIT"/>
    <property type="match status" value="1"/>
</dbReference>
<dbReference type="Gene3D" id="1.10.132.60">
    <property type="entry name" value="DNA polymerase family B, C-terminal domain"/>
    <property type="match status" value="1"/>
</dbReference>
<comment type="catalytic activity">
    <reaction evidence="6 7">
        <text>DNA(n) + a 2'-deoxyribonucleoside 5'-triphosphate = DNA(n+1) + diphosphate</text>
        <dbReference type="Rhea" id="RHEA:22508"/>
        <dbReference type="Rhea" id="RHEA-COMP:17339"/>
        <dbReference type="Rhea" id="RHEA-COMP:17340"/>
        <dbReference type="ChEBI" id="CHEBI:33019"/>
        <dbReference type="ChEBI" id="CHEBI:61560"/>
        <dbReference type="ChEBI" id="CHEBI:173112"/>
        <dbReference type="EC" id="2.7.7.7"/>
    </reaction>
</comment>
<dbReference type="Proteomes" id="UP000195570">
    <property type="component" value="Unassembled WGS sequence"/>
</dbReference>
<feature type="region of interest" description="Disordered" evidence="8">
    <location>
        <begin position="371"/>
        <end position="457"/>
    </location>
</feature>
<feature type="compositionally biased region" description="Low complexity" evidence="8">
    <location>
        <begin position="445"/>
        <end position="457"/>
    </location>
</feature>
<dbReference type="Pfam" id="PF00136">
    <property type="entry name" value="DNA_pol_B"/>
    <property type="match status" value="1"/>
</dbReference>
<dbReference type="Gene3D" id="1.10.287.690">
    <property type="entry name" value="Helix hairpin bin"/>
    <property type="match status" value="1"/>
</dbReference>
<comment type="similarity">
    <text evidence="1 7">Belongs to the DNA polymerase type-B family.</text>
</comment>
<dbReference type="InterPro" id="IPR043502">
    <property type="entry name" value="DNA/RNA_pol_sf"/>
</dbReference>
<evidence type="ECO:0000313" key="12">
    <source>
        <dbReference type="Proteomes" id="UP000195570"/>
    </source>
</evidence>
<dbReference type="GO" id="GO:0006260">
    <property type="term" value="P:DNA replication"/>
    <property type="evidence" value="ECO:0007669"/>
    <property type="project" value="UniProtKB-KW"/>
</dbReference>
<dbReference type="GO" id="GO:0003887">
    <property type="term" value="F:DNA-directed DNA polymerase activity"/>
    <property type="evidence" value="ECO:0007669"/>
    <property type="project" value="UniProtKB-KW"/>
</dbReference>
<protein>
    <recommendedName>
        <fullName evidence="7">DNA polymerase</fullName>
        <ecNumber evidence="7">2.7.7.7</ecNumber>
    </recommendedName>
</protein>
<keyword evidence="12" id="KW-1185">Reference proteome</keyword>
<dbReference type="SUPFAM" id="SSF56672">
    <property type="entry name" value="DNA/RNA polymerases"/>
    <property type="match status" value="1"/>
</dbReference>
<evidence type="ECO:0000256" key="8">
    <source>
        <dbReference type="SAM" id="MobiDB-lite"/>
    </source>
</evidence>
<dbReference type="InterPro" id="IPR030559">
    <property type="entry name" value="PolZ_Rev3"/>
</dbReference>
<dbReference type="GO" id="GO:0016035">
    <property type="term" value="C:zeta DNA polymerase complex"/>
    <property type="evidence" value="ECO:0007669"/>
    <property type="project" value="InterPro"/>
</dbReference>
<organism evidence="11 12">
    <name type="scientific">Trypanosoma equiperdum</name>
    <dbReference type="NCBI Taxonomy" id="5694"/>
    <lineage>
        <taxon>Eukaryota</taxon>
        <taxon>Discoba</taxon>
        <taxon>Euglenozoa</taxon>
        <taxon>Kinetoplastea</taxon>
        <taxon>Metakinetoplastina</taxon>
        <taxon>Trypanosomatida</taxon>
        <taxon>Trypanosomatidae</taxon>
        <taxon>Trypanosoma</taxon>
    </lineage>
</organism>
<dbReference type="VEuPathDB" id="TriTrypDB:TEOVI_000914900"/>
<dbReference type="InterPro" id="IPR056435">
    <property type="entry name" value="DPOD/Z_N"/>
</dbReference>
<feature type="region of interest" description="Disordered" evidence="8">
    <location>
        <begin position="1052"/>
        <end position="1091"/>
    </location>
</feature>
<gene>
    <name evidence="11" type="ORF">TEOVI_000914900</name>
</gene>
<dbReference type="SUPFAM" id="SSF53098">
    <property type="entry name" value="Ribonuclease H-like"/>
    <property type="match status" value="1"/>
</dbReference>
<dbReference type="GO" id="GO:0005634">
    <property type="term" value="C:nucleus"/>
    <property type="evidence" value="ECO:0007669"/>
    <property type="project" value="TreeGrafter"/>
</dbReference>
<keyword evidence="7" id="KW-0235">DNA replication</keyword>
<evidence type="ECO:0000313" key="11">
    <source>
        <dbReference type="EMBL" id="SCU66131.1"/>
    </source>
</evidence>
<dbReference type="InterPro" id="IPR012337">
    <property type="entry name" value="RNaseH-like_sf"/>
</dbReference>
<dbReference type="FunFam" id="1.10.132.60:FF:000007">
    <property type="entry name" value="DNA polymerase"/>
    <property type="match status" value="1"/>
</dbReference>
<dbReference type="RefSeq" id="XP_067077617.1">
    <property type="nucleotide sequence ID" value="XM_067221516.1"/>
</dbReference>
<name>A0A1G4I2U5_TRYEQ</name>
<feature type="compositionally biased region" description="Low complexity" evidence="8">
    <location>
        <begin position="1078"/>
        <end position="1091"/>
    </location>
</feature>
<keyword evidence="2 7" id="KW-0808">Transferase</keyword>
<evidence type="ECO:0000259" key="10">
    <source>
        <dbReference type="Pfam" id="PF24055"/>
    </source>
</evidence>
<dbReference type="EMBL" id="CZPT02000501">
    <property type="protein sequence ID" value="SCU66131.1"/>
    <property type="molecule type" value="Genomic_DNA"/>
</dbReference>
<proteinExistence type="inferred from homology"/>
<dbReference type="GO" id="GO:0046872">
    <property type="term" value="F:metal ion binding"/>
    <property type="evidence" value="ECO:0007669"/>
    <property type="project" value="UniProtKB-KW"/>
</dbReference>